<dbReference type="Proteomes" id="UP000241474">
    <property type="component" value="Segment"/>
</dbReference>
<evidence type="ECO:0000313" key="8">
    <source>
        <dbReference type="Proteomes" id="UP000241474"/>
    </source>
</evidence>
<keyword evidence="6" id="KW-1185">Reference proteome</keyword>
<dbReference type="EMBL" id="KM982403">
    <property type="protein sequence ID" value="AKI80799.1"/>
    <property type="molecule type" value="Genomic_DNA"/>
</dbReference>
<evidence type="ECO:0000313" key="7">
    <source>
        <dbReference type="Proteomes" id="UP000240552"/>
    </source>
</evidence>
<reference evidence="2 6" key="2">
    <citation type="journal article" date="2011" name="Virol. J.">
        <title>Breaking the 1000-gene barrier for Mimivirus using ultra-deep genome and transcriptome sequencing.</title>
        <authorList>
            <person name="Legendre M."/>
            <person name="Santini S."/>
            <person name="Rico A."/>
            <person name="Abergel C."/>
            <person name="Claverie J.M."/>
        </authorList>
    </citation>
    <scope>NUCLEOTIDE SEQUENCE [LARGE SCALE GENOMIC DNA]</scope>
</reference>
<dbReference type="Proteomes" id="UP000274448">
    <property type="component" value="Segment"/>
</dbReference>
<dbReference type="Proteomes" id="UP000201519">
    <property type="component" value="Segment"/>
</dbReference>
<dbReference type="InterPro" id="IPR007345">
    <property type="entry name" value="Polysacch_pyruvyl_Trfase"/>
</dbReference>
<proteinExistence type="predicted"/>
<reference evidence="8 9" key="3">
    <citation type="submission" date="2014-10" db="EMBL/GenBank/DDBJ databases">
        <title>Pan-genome analysis of Brazilian lineage A amoebal mimiviruses.</title>
        <authorList>
            <person name="Assis F.L."/>
            <person name="Abrahao J.S."/>
            <person name="Kroon E.G."/>
            <person name="Dornas F.P."/>
            <person name="Andrade K.R."/>
            <person name="Borato P.V.M."/>
            <person name="Pilotto M.R."/>
            <person name="Benamar S."/>
            <person name="LaScola B."/>
            <person name="Colson P."/>
        </authorList>
    </citation>
    <scope>NUCLEOTIDE SEQUENCE [LARGE SCALE GENOMIC DNA]</scope>
    <source>
        <strain evidence="5 9">Amazonia</strain>
        <strain evidence="4 8">Oyster</strain>
    </source>
</reference>
<evidence type="ECO:0000313" key="3">
    <source>
        <dbReference type="EMBL" id="AEJ34376.1"/>
    </source>
</evidence>
<organism evidence="2 6">
    <name type="scientific">Acanthamoeba polyphaga mimivirus</name>
    <name type="common">APMV</name>
    <dbReference type="NCBI Taxonomy" id="212035"/>
    <lineage>
        <taxon>Viruses</taxon>
        <taxon>Varidnaviria</taxon>
        <taxon>Bamfordvirae</taxon>
        <taxon>Nucleocytoviricota</taxon>
        <taxon>Megaviricetes</taxon>
        <taxon>Imitervirales</taxon>
        <taxon>Mimiviridae</taxon>
        <taxon>Megamimivirinae</taxon>
        <taxon>Mimivirus</taxon>
        <taxon>Mimivirus bradfordmassiliense</taxon>
    </lineage>
</organism>
<dbReference type="KEGG" id="vg:9924743"/>
<dbReference type="EMBL" id="JN036606">
    <property type="protein sequence ID" value="AEJ34376.1"/>
    <property type="molecule type" value="Genomic_DNA"/>
</dbReference>
<dbReference type="RefSeq" id="YP_003986635.1">
    <property type="nucleotide sequence ID" value="NC_014649.1"/>
</dbReference>
<gene>
    <name evidence="2" type="primary">L143</name>
    <name evidence="3" type="ORF">MIMI_L143</name>
</gene>
<name>A0A0G2Y703_MIMIV</name>
<evidence type="ECO:0000313" key="4">
    <source>
        <dbReference type="EMBL" id="AKI78901.1"/>
    </source>
</evidence>
<accession>A0A0G2Y703</accession>
<feature type="domain" description="Polysaccharide pyruvyl transferase" evidence="1">
    <location>
        <begin position="26"/>
        <end position="202"/>
    </location>
</feature>
<dbReference type="Pfam" id="PF04230">
    <property type="entry name" value="PS_pyruv_trans"/>
    <property type="match status" value="1"/>
</dbReference>
<dbReference type="Proteomes" id="UP000240552">
    <property type="component" value="Segment"/>
</dbReference>
<evidence type="ECO:0000313" key="9">
    <source>
        <dbReference type="Proteomes" id="UP000274448"/>
    </source>
</evidence>
<accession>E3VYS1</accession>
<dbReference type="EMBL" id="HQ336222">
    <property type="protein sequence ID" value="ADO18001.1"/>
    <property type="molecule type" value="Genomic_DNA"/>
</dbReference>
<evidence type="ECO:0000259" key="1">
    <source>
        <dbReference type="Pfam" id="PF04230"/>
    </source>
</evidence>
<dbReference type="GeneID" id="9924743"/>
<reference evidence="3 7" key="1">
    <citation type="journal article" date="2011" name="Proc. Natl. Acad. Sci. U.S.A.">
        <title>Mimivirus shows dramatic genome reduction after intraamoebal culture.</title>
        <authorList>
            <person name="Boyer M."/>
            <person name="Azza S."/>
            <person name="Barrassi L."/>
            <person name="Klose T."/>
            <person name="Campocasso A."/>
            <person name="Pagnier I."/>
            <person name="Fournous G."/>
            <person name="Borg A."/>
            <person name="Robert C."/>
            <person name="Zhang X."/>
            <person name="Desnues C."/>
            <person name="Henrissat B."/>
            <person name="Rossmann M.G."/>
            <person name="La Scola B."/>
            <person name="Raoult D."/>
        </authorList>
    </citation>
    <scope>NUCLEOTIDE SEQUENCE [LARGE SCALE GENOMIC DNA]</scope>
    <source>
        <strain evidence="3">M4</strain>
    </source>
</reference>
<evidence type="ECO:0000313" key="6">
    <source>
        <dbReference type="Proteomes" id="UP000201519"/>
    </source>
</evidence>
<evidence type="ECO:0000313" key="5">
    <source>
        <dbReference type="EMBL" id="AKI80799.1"/>
    </source>
</evidence>
<sequence>MSLETHRKEIYIHYFVKDVNAGDRYNKFMAEKLVDAKVVCVTCETINYNPHFQFVGSIASSSNKNTVILGTGLLLQSRYIKAFKECHIVRGKYTLIYLKAFMKDVSSITLGDPGILLECFIDKENRPEPIYEYGIIPHYVDKARTKELMTSEWDDKVLYIDIQTDDLVGLAKQMLSCKKMVSSSLHGIIFAHSLGIPVTWVRFDGTKLTPDDIKFYDYLSVFGIERDQYKKYCTLIKNNLSLNDFANFPTIDIDATLIANKKQELLSKTISVLRKHNFRIRDEFSNY</sequence>
<evidence type="ECO:0000313" key="2">
    <source>
        <dbReference type="EMBL" id="ADO18001.1"/>
    </source>
</evidence>
<dbReference type="OrthoDB" id="31752at10239"/>
<protein>
    <submittedName>
        <fullName evidence="2">Putative exoV-like protein</fullName>
    </submittedName>
    <submittedName>
        <fullName evidence="3">Uncharacterized protein L143</fullName>
    </submittedName>
</protein>
<dbReference type="EMBL" id="KM982401">
    <property type="protein sequence ID" value="AKI78901.1"/>
    <property type="molecule type" value="Genomic_DNA"/>
</dbReference>
<organismHost>
    <name type="scientific">Acanthamoeba polyphaga</name>
    <name type="common">Amoeba</name>
    <dbReference type="NCBI Taxonomy" id="5757"/>
</organismHost>